<dbReference type="Gene3D" id="3.30.420.40">
    <property type="match status" value="2"/>
</dbReference>
<gene>
    <name evidence="4" type="ORF">MGAL_10B070888</name>
</gene>
<dbReference type="Gene3D" id="3.90.640.10">
    <property type="entry name" value="Actin, Chain A, domain 4"/>
    <property type="match status" value="1"/>
</dbReference>
<evidence type="ECO:0000256" key="1">
    <source>
        <dbReference type="ARBA" id="ARBA00007381"/>
    </source>
</evidence>
<dbReference type="GO" id="GO:0140662">
    <property type="term" value="F:ATP-dependent protein folding chaperone"/>
    <property type="evidence" value="ECO:0007669"/>
    <property type="project" value="InterPro"/>
</dbReference>
<protein>
    <recommendedName>
        <fullName evidence="6">Heat shock 70 kDa protein 12A</fullName>
    </recommendedName>
</protein>
<evidence type="ECO:0000313" key="4">
    <source>
        <dbReference type="EMBL" id="VDI19668.1"/>
    </source>
</evidence>
<keyword evidence="2" id="KW-0547">Nucleotide-binding</keyword>
<reference evidence="4" key="1">
    <citation type="submission" date="2018-11" db="EMBL/GenBank/DDBJ databases">
        <authorList>
            <person name="Alioto T."/>
            <person name="Alioto T."/>
        </authorList>
    </citation>
    <scope>NUCLEOTIDE SEQUENCE</scope>
</reference>
<dbReference type="InterPro" id="IPR043129">
    <property type="entry name" value="ATPase_NBD"/>
</dbReference>
<dbReference type="SUPFAM" id="SSF53067">
    <property type="entry name" value="Actin-like ATPase domain"/>
    <property type="match status" value="1"/>
</dbReference>
<dbReference type="Proteomes" id="UP000596742">
    <property type="component" value="Unassembled WGS sequence"/>
</dbReference>
<keyword evidence="3" id="KW-0067">ATP-binding</keyword>
<dbReference type="EMBL" id="UYJE01003475">
    <property type="protein sequence ID" value="VDI19668.1"/>
    <property type="molecule type" value="Genomic_DNA"/>
</dbReference>
<dbReference type="AlphaFoldDB" id="A0A8B6DG92"/>
<dbReference type="GO" id="GO:0005524">
    <property type="term" value="F:ATP binding"/>
    <property type="evidence" value="ECO:0007669"/>
    <property type="project" value="UniProtKB-KW"/>
</dbReference>
<proteinExistence type="inferred from homology"/>
<dbReference type="InterPro" id="IPR013126">
    <property type="entry name" value="Hsp_70_fam"/>
</dbReference>
<sequence length="180" mass="20421">MFDIFCQDIRDDFKLLEVGGKSISAKAVFSAAIAYLKDHFVQQMYWKKLRTVDDDIFWVASVPAIWNDSAKQFMRESAEKAVSIYARLLPVDKFVGINDAFILKSFDQGRKFIVVDTGGGTVDISAQQVLENSELKIVHREYGGPWGGECINKQFVHMLKELLGKEVMKQFKMDNGADLL</sequence>
<comment type="similarity">
    <text evidence="1">Belongs to the heat shock protein 70 family.</text>
</comment>
<dbReference type="OrthoDB" id="2963168at2759"/>
<name>A0A8B6DG92_MYTGA</name>
<organism evidence="4 5">
    <name type="scientific">Mytilus galloprovincialis</name>
    <name type="common">Mediterranean mussel</name>
    <dbReference type="NCBI Taxonomy" id="29158"/>
    <lineage>
        <taxon>Eukaryota</taxon>
        <taxon>Metazoa</taxon>
        <taxon>Spiralia</taxon>
        <taxon>Lophotrochozoa</taxon>
        <taxon>Mollusca</taxon>
        <taxon>Bivalvia</taxon>
        <taxon>Autobranchia</taxon>
        <taxon>Pteriomorphia</taxon>
        <taxon>Mytilida</taxon>
        <taxon>Mytiloidea</taxon>
        <taxon>Mytilidae</taxon>
        <taxon>Mytilinae</taxon>
        <taxon>Mytilus</taxon>
    </lineage>
</organism>
<keyword evidence="5" id="KW-1185">Reference proteome</keyword>
<comment type="caution">
    <text evidence="4">The sequence shown here is derived from an EMBL/GenBank/DDBJ whole genome shotgun (WGS) entry which is preliminary data.</text>
</comment>
<dbReference type="Pfam" id="PF00012">
    <property type="entry name" value="HSP70"/>
    <property type="match status" value="1"/>
</dbReference>
<evidence type="ECO:0000313" key="5">
    <source>
        <dbReference type="Proteomes" id="UP000596742"/>
    </source>
</evidence>
<dbReference type="PANTHER" id="PTHR14187:SF5">
    <property type="entry name" value="HEAT SHOCK 70 KDA PROTEIN 12A"/>
    <property type="match status" value="1"/>
</dbReference>
<evidence type="ECO:0000256" key="2">
    <source>
        <dbReference type="ARBA" id="ARBA00022741"/>
    </source>
</evidence>
<accession>A0A8B6DG92</accession>
<evidence type="ECO:0008006" key="6">
    <source>
        <dbReference type="Google" id="ProtNLM"/>
    </source>
</evidence>
<evidence type="ECO:0000256" key="3">
    <source>
        <dbReference type="ARBA" id="ARBA00022840"/>
    </source>
</evidence>
<dbReference type="PANTHER" id="PTHR14187">
    <property type="entry name" value="ALPHA KINASE/ELONGATION FACTOR 2 KINASE"/>
    <property type="match status" value="1"/>
</dbReference>